<feature type="region of interest" description="Disordered" evidence="3">
    <location>
        <begin position="498"/>
        <end position="529"/>
    </location>
</feature>
<dbReference type="PANTHER" id="PTHR14614:SF13">
    <property type="entry name" value="PROTEIN-LYSINE METHYLTRANSFERASE METTL21C"/>
    <property type="match status" value="1"/>
</dbReference>
<dbReference type="SUPFAM" id="SSF53335">
    <property type="entry name" value="S-adenosyl-L-methionine-dependent methyltransferases"/>
    <property type="match status" value="4"/>
</dbReference>
<dbReference type="InterPro" id="IPR029063">
    <property type="entry name" value="SAM-dependent_MTases_sf"/>
</dbReference>
<dbReference type="Proteomes" id="UP001274896">
    <property type="component" value="Unassembled WGS sequence"/>
</dbReference>
<dbReference type="CDD" id="cd02440">
    <property type="entry name" value="AdoMet_MTases"/>
    <property type="match status" value="1"/>
</dbReference>
<dbReference type="EMBL" id="JAUCMX010000025">
    <property type="protein sequence ID" value="KAK3511004.1"/>
    <property type="molecule type" value="Genomic_DNA"/>
</dbReference>
<dbReference type="GO" id="GO:0008168">
    <property type="term" value="F:methyltransferase activity"/>
    <property type="evidence" value="ECO:0007669"/>
    <property type="project" value="UniProtKB-KW"/>
</dbReference>
<feature type="compositionally biased region" description="Basic and acidic residues" evidence="3">
    <location>
        <begin position="517"/>
        <end position="529"/>
    </location>
</feature>
<dbReference type="GO" id="GO:0032259">
    <property type="term" value="P:methylation"/>
    <property type="evidence" value="ECO:0007669"/>
    <property type="project" value="UniProtKB-KW"/>
</dbReference>
<dbReference type="PANTHER" id="PTHR14614">
    <property type="entry name" value="HEPATOCELLULAR CARCINOMA-ASSOCIATED ANTIGEN"/>
    <property type="match status" value="1"/>
</dbReference>
<feature type="region of interest" description="Disordered" evidence="3">
    <location>
        <begin position="798"/>
        <end position="833"/>
    </location>
</feature>
<reference evidence="4" key="1">
    <citation type="submission" date="2023-06" db="EMBL/GenBank/DDBJ databases">
        <title>Male Hemibagrus guttatus genome.</title>
        <authorList>
            <person name="Bian C."/>
        </authorList>
    </citation>
    <scope>NUCLEOTIDE SEQUENCE</scope>
    <source>
        <strain evidence="4">Male_cb2023</strain>
        <tissue evidence="4">Muscle</tissue>
    </source>
</reference>
<evidence type="ECO:0000313" key="5">
    <source>
        <dbReference type="Proteomes" id="UP001274896"/>
    </source>
</evidence>
<keyword evidence="2" id="KW-0949">S-adenosyl-L-methionine</keyword>
<protein>
    <recommendedName>
        <fullName evidence="6">Protein-lysine methyltransferase METTL21C</fullName>
    </recommendedName>
</protein>
<keyword evidence="1" id="KW-0808">Transferase</keyword>
<dbReference type="Pfam" id="PF10294">
    <property type="entry name" value="Methyltransf_16"/>
    <property type="match status" value="4"/>
</dbReference>
<dbReference type="Gene3D" id="3.40.50.150">
    <property type="entry name" value="Vaccinia Virus protein VP39"/>
    <property type="match status" value="4"/>
</dbReference>
<keyword evidence="5" id="KW-1185">Reference proteome</keyword>
<feature type="compositionally biased region" description="Basic and acidic residues" evidence="3">
    <location>
        <begin position="812"/>
        <end position="824"/>
    </location>
</feature>
<evidence type="ECO:0000256" key="2">
    <source>
        <dbReference type="ARBA" id="ARBA00022691"/>
    </source>
</evidence>
<feature type="non-terminal residue" evidence="4">
    <location>
        <position position="1"/>
    </location>
</feature>
<organism evidence="4 5">
    <name type="scientific">Hemibagrus guttatus</name>
    <dbReference type="NCBI Taxonomy" id="175788"/>
    <lineage>
        <taxon>Eukaryota</taxon>
        <taxon>Metazoa</taxon>
        <taxon>Chordata</taxon>
        <taxon>Craniata</taxon>
        <taxon>Vertebrata</taxon>
        <taxon>Euteleostomi</taxon>
        <taxon>Actinopterygii</taxon>
        <taxon>Neopterygii</taxon>
        <taxon>Teleostei</taxon>
        <taxon>Ostariophysi</taxon>
        <taxon>Siluriformes</taxon>
        <taxon>Bagridae</taxon>
        <taxon>Hemibagrus</taxon>
    </lineage>
</organism>
<keyword evidence="1" id="KW-0489">Methyltransferase</keyword>
<name>A0AAE0UL32_9TELE</name>
<dbReference type="InterPro" id="IPR019410">
    <property type="entry name" value="Methyltransf_16"/>
</dbReference>
<sequence>APPDAKLAAAIMKRHFRPSLIKSEAWEGYTFANLEIKIKESTDCYGAVLWPSAMVLCHFLDTHQEKYNLVDKNVIEIGAGTGLVTIVCSLLGAKVTSTDLPDVLGNLRYNVSRNTRGRCRYEPHVTELTWGQQLEERFPHSSCRYDYLIAADVVYSHPYLNELMETFEHLCSEDTVIFWAMRFRLDPENSFVDRFRCEDIVMEEIIAKCTDKEEIEEETEADVNKEDLSGVVRQKAWEPNFYCNLNKEIHYYAGHEIRIYESLDSYGAIIWPAGVALCQYLDSNRKTINLQDKAVLELGSGTGLVSIVASLLDNDNCKCSTGACVTASDLPEVLGNLRSNLCRNTRGYCRYTPQVAVVSWGYDLEQTFPRSVYRYDYVLAADVVYHHDFLAELLVTMRHFCQLGTTMIWANKIRFESDLAFTENFKKTFNTTLLADMCEIKIYSATMKDEVEVENDIPVMLVEDAAKQEKETEECNFGEINKKQDQCVDEDVVEELNRESEKINVNGTEEETEDNCDDKFKEAESHDSERNEQLVFQRCCSPSREDKTVKEVYNFLDHKICIENSNSDITCPAAVALCKFLETPAGQEKIVLLDQTVLELHAGTGLLSIVATLLGARVTATDQLESLRNLKTNLNENTRGHRRHEPRVTWLTHDLEQVFPHSECHYDYVLAAEMLYNHDCFTELLVTMRHFCQPGTNLIWAIKVCYPSDLIFIDDFNKAFHATMLAELDRVRIYLATHRAPDNEDDLMKTMSTEEEMEKCHSAWNHTEDENPARETTQNSKDCIIEDKGKCEEAVLHRQEVEDEQELSGGTDSEREESQVHSESESFSTDESDEQLSYQRIWESKFSYFPGKEIHYFMGHKIIIEESFDSYGAMIWPAAVALCKFLETEEGRQKINLFDKTVLEIGAGTGLLSIVITLLGAKLTATDLPEILSNLRYNLNRNTRWLRRHEPQVKQLSWGFELEKTFPRSLHYYDYVLAADVVYHHNVLDELLATMHHFCRPGTTLIWANKIRYPSDLTFLENFENIFHTTLLAELEEIRIYSATYKSS</sequence>
<evidence type="ECO:0008006" key="6">
    <source>
        <dbReference type="Google" id="ProtNLM"/>
    </source>
</evidence>
<dbReference type="AlphaFoldDB" id="A0AAE0UL32"/>
<gene>
    <name evidence="4" type="ORF">QTP70_029016</name>
</gene>
<evidence type="ECO:0000256" key="3">
    <source>
        <dbReference type="SAM" id="MobiDB-lite"/>
    </source>
</evidence>
<accession>A0AAE0UL32</accession>
<proteinExistence type="predicted"/>
<evidence type="ECO:0000313" key="4">
    <source>
        <dbReference type="EMBL" id="KAK3511004.1"/>
    </source>
</evidence>
<comment type="caution">
    <text evidence="4">The sequence shown here is derived from an EMBL/GenBank/DDBJ whole genome shotgun (WGS) entry which is preliminary data.</text>
</comment>
<evidence type="ECO:0000256" key="1">
    <source>
        <dbReference type="ARBA" id="ARBA00022603"/>
    </source>
</evidence>